<keyword evidence="3" id="KW-1185">Reference proteome</keyword>
<reference evidence="2 3" key="1">
    <citation type="submission" date="2018-03" db="EMBL/GenBank/DDBJ databases">
        <title>Genomic Encyclopedia of Type Strains, Phase III (KMG-III): the genomes of soil and plant-associated and newly described type strains.</title>
        <authorList>
            <person name="Whitman W."/>
        </authorList>
    </citation>
    <scope>NUCLEOTIDE SEQUENCE [LARGE SCALE GENOMIC DNA]</scope>
    <source>
        <strain evidence="2 3">CGMCC 4.7067</strain>
    </source>
</reference>
<sequence>MNWIMGLLATDRQPGDPGGCNPILWLLIAAVITVCCVCGGVITDPNSDVDWGRLQSEFQ</sequence>
<evidence type="ECO:0000313" key="2">
    <source>
        <dbReference type="EMBL" id="PRY59178.1"/>
    </source>
</evidence>
<keyword evidence="1" id="KW-0812">Transmembrane</keyword>
<keyword evidence="1" id="KW-0472">Membrane</keyword>
<name>A0A2T0UMT1_9ACTN</name>
<organism evidence="2 3">
    <name type="scientific">Glycomyces artemisiae</name>
    <dbReference type="NCBI Taxonomy" id="1076443"/>
    <lineage>
        <taxon>Bacteria</taxon>
        <taxon>Bacillati</taxon>
        <taxon>Actinomycetota</taxon>
        <taxon>Actinomycetes</taxon>
        <taxon>Glycomycetales</taxon>
        <taxon>Glycomycetaceae</taxon>
        <taxon>Glycomyces</taxon>
    </lineage>
</organism>
<accession>A0A2T0UMT1</accession>
<evidence type="ECO:0000313" key="3">
    <source>
        <dbReference type="Proteomes" id="UP000238176"/>
    </source>
</evidence>
<dbReference type="AlphaFoldDB" id="A0A2T0UMT1"/>
<evidence type="ECO:0000256" key="1">
    <source>
        <dbReference type="SAM" id="Phobius"/>
    </source>
</evidence>
<protein>
    <submittedName>
        <fullName evidence="2">Uncharacterized protein</fullName>
    </submittedName>
</protein>
<feature type="transmembrane region" description="Helical" evidence="1">
    <location>
        <begin position="23"/>
        <end position="43"/>
    </location>
</feature>
<keyword evidence="1" id="KW-1133">Transmembrane helix</keyword>
<dbReference type="EMBL" id="PVTJ01000004">
    <property type="protein sequence ID" value="PRY59178.1"/>
    <property type="molecule type" value="Genomic_DNA"/>
</dbReference>
<proteinExistence type="predicted"/>
<comment type="caution">
    <text evidence="2">The sequence shown here is derived from an EMBL/GenBank/DDBJ whole genome shotgun (WGS) entry which is preliminary data.</text>
</comment>
<gene>
    <name evidence="2" type="ORF">B0I28_104337</name>
</gene>
<dbReference type="Proteomes" id="UP000238176">
    <property type="component" value="Unassembled WGS sequence"/>
</dbReference>